<dbReference type="Proteomes" id="UP000181936">
    <property type="component" value="Chromosome"/>
</dbReference>
<sequence length="251" mass="28454">MFQEERLRAIVNHLKSSKRISIDEICELFHVSRDTARRDLVKLEEEKAILRTRGGAILPSNHNEVKDYTNRLHLVSDEKQRIGKKAASLIHPGDYVILDTSTTVQACAEHLEDIDVTIITSSINQADILSKNKQAHIHLLGGLLQKEHRYVYGTAVLDKLSEYYVDRTFIGVIGISEAGLTVAHEEDGVVMKKMMQQAKQVVLLADHTKIGVTGYYRFGTLDDIDLFITDREPDKEFQKLLEKSQVEMIIA</sequence>
<dbReference type="SMART" id="SM01134">
    <property type="entry name" value="DeoRC"/>
    <property type="match status" value="1"/>
</dbReference>
<evidence type="ECO:0000259" key="4">
    <source>
        <dbReference type="PROSITE" id="PS51000"/>
    </source>
</evidence>
<gene>
    <name evidence="5" type="ORF">A9C19_17675</name>
</gene>
<keyword evidence="1" id="KW-0805">Transcription regulation</keyword>
<reference evidence="5 6" key="1">
    <citation type="journal article" date="2016" name="Sci. Rep.">
        <title>Complete genome sequence and transcriptomic analysis of a novel marine strain Bacillus weihaiensis reveals the mechanism of brown algae degradation.</title>
        <authorList>
            <person name="Zhu Y."/>
            <person name="Chen P."/>
            <person name="Bao Y."/>
            <person name="Men Y."/>
            <person name="Zeng Y."/>
            <person name="Yang J."/>
            <person name="Sun J."/>
            <person name="Sun Y."/>
        </authorList>
    </citation>
    <scope>NUCLEOTIDE SEQUENCE [LARGE SCALE GENOMIC DNA]</scope>
    <source>
        <strain evidence="5 6">Alg07</strain>
    </source>
</reference>
<evidence type="ECO:0000313" key="5">
    <source>
        <dbReference type="EMBL" id="APH06413.1"/>
    </source>
</evidence>
<dbReference type="PANTHER" id="PTHR30363:SF51">
    <property type="entry name" value="HTH-TYPE TRANSCRIPTIONAL REPRESSOR GLCR"/>
    <property type="match status" value="1"/>
</dbReference>
<accession>A0A1L3MVQ3</accession>
<proteinExistence type="predicted"/>
<dbReference type="Pfam" id="PF00455">
    <property type="entry name" value="DeoRC"/>
    <property type="match status" value="1"/>
</dbReference>
<keyword evidence="2" id="KW-0238">DNA-binding</keyword>
<dbReference type="RefSeq" id="WP_072581213.1">
    <property type="nucleotide sequence ID" value="NZ_CP016020.1"/>
</dbReference>
<dbReference type="InterPro" id="IPR050313">
    <property type="entry name" value="Carb_Metab_HTH_regulators"/>
</dbReference>
<dbReference type="Gene3D" id="1.10.10.10">
    <property type="entry name" value="Winged helix-like DNA-binding domain superfamily/Winged helix DNA-binding domain"/>
    <property type="match status" value="1"/>
</dbReference>
<protein>
    <submittedName>
        <fullName evidence="5">DeoR family transcriptional regulator</fullName>
    </submittedName>
</protein>
<evidence type="ECO:0000256" key="3">
    <source>
        <dbReference type="ARBA" id="ARBA00023163"/>
    </source>
</evidence>
<evidence type="ECO:0000256" key="1">
    <source>
        <dbReference type="ARBA" id="ARBA00023015"/>
    </source>
</evidence>
<dbReference type="PRINTS" id="PR00037">
    <property type="entry name" value="HTHLACR"/>
</dbReference>
<dbReference type="InterPro" id="IPR014036">
    <property type="entry name" value="DeoR-like_C"/>
</dbReference>
<dbReference type="InterPro" id="IPR036388">
    <property type="entry name" value="WH-like_DNA-bd_sf"/>
</dbReference>
<dbReference type="PROSITE" id="PS51000">
    <property type="entry name" value="HTH_DEOR_2"/>
    <property type="match status" value="1"/>
</dbReference>
<keyword evidence="3" id="KW-0804">Transcription</keyword>
<dbReference type="InterPro" id="IPR036390">
    <property type="entry name" value="WH_DNA-bd_sf"/>
</dbReference>
<dbReference type="InterPro" id="IPR001034">
    <property type="entry name" value="DeoR_HTH"/>
</dbReference>
<dbReference type="PANTHER" id="PTHR30363">
    <property type="entry name" value="HTH-TYPE TRANSCRIPTIONAL REGULATOR SRLR-RELATED"/>
    <property type="match status" value="1"/>
</dbReference>
<dbReference type="AlphaFoldDB" id="A0A1L3MVQ3"/>
<evidence type="ECO:0000256" key="2">
    <source>
        <dbReference type="ARBA" id="ARBA00023125"/>
    </source>
</evidence>
<dbReference type="KEGG" id="bwh:A9C19_17675"/>
<organism evidence="5 6">
    <name type="scientific">Bacillus weihaiensis</name>
    <dbReference type="NCBI Taxonomy" id="1547283"/>
    <lineage>
        <taxon>Bacteria</taxon>
        <taxon>Bacillati</taxon>
        <taxon>Bacillota</taxon>
        <taxon>Bacilli</taxon>
        <taxon>Bacillales</taxon>
        <taxon>Bacillaceae</taxon>
        <taxon>Bacillus</taxon>
    </lineage>
</organism>
<dbReference type="Pfam" id="PF08220">
    <property type="entry name" value="HTH_DeoR"/>
    <property type="match status" value="1"/>
</dbReference>
<feature type="domain" description="HTH deoR-type" evidence="4">
    <location>
        <begin position="3"/>
        <end position="58"/>
    </location>
</feature>
<evidence type="ECO:0000313" key="6">
    <source>
        <dbReference type="Proteomes" id="UP000181936"/>
    </source>
</evidence>
<dbReference type="Gene3D" id="3.40.50.1360">
    <property type="match status" value="1"/>
</dbReference>
<name>A0A1L3MVQ3_9BACI</name>
<dbReference type="InterPro" id="IPR037171">
    <property type="entry name" value="NagB/RpiA_transferase-like"/>
</dbReference>
<dbReference type="SUPFAM" id="SSF46785">
    <property type="entry name" value="Winged helix' DNA-binding domain"/>
    <property type="match status" value="1"/>
</dbReference>
<dbReference type="GO" id="GO:0003700">
    <property type="term" value="F:DNA-binding transcription factor activity"/>
    <property type="evidence" value="ECO:0007669"/>
    <property type="project" value="InterPro"/>
</dbReference>
<dbReference type="EMBL" id="CP016020">
    <property type="protein sequence ID" value="APH06413.1"/>
    <property type="molecule type" value="Genomic_DNA"/>
</dbReference>
<dbReference type="STRING" id="1547283.A9C19_17675"/>
<dbReference type="GO" id="GO:0003677">
    <property type="term" value="F:DNA binding"/>
    <property type="evidence" value="ECO:0007669"/>
    <property type="project" value="UniProtKB-KW"/>
</dbReference>
<dbReference type="OrthoDB" id="9798651at2"/>
<keyword evidence="6" id="KW-1185">Reference proteome</keyword>
<dbReference type="SMART" id="SM00420">
    <property type="entry name" value="HTH_DEOR"/>
    <property type="match status" value="1"/>
</dbReference>
<dbReference type="InterPro" id="IPR018356">
    <property type="entry name" value="Tscrpt_reg_HTH_DeoR_CS"/>
</dbReference>
<dbReference type="PROSITE" id="PS00894">
    <property type="entry name" value="HTH_DEOR_1"/>
    <property type="match status" value="1"/>
</dbReference>
<dbReference type="SUPFAM" id="SSF100950">
    <property type="entry name" value="NagB/RpiA/CoA transferase-like"/>
    <property type="match status" value="1"/>
</dbReference>